<evidence type="ECO:0000313" key="1">
    <source>
        <dbReference type="EMBL" id="KAH7111341.1"/>
    </source>
</evidence>
<organism evidence="1 2">
    <name type="scientific">Dendryphion nanum</name>
    <dbReference type="NCBI Taxonomy" id="256645"/>
    <lineage>
        <taxon>Eukaryota</taxon>
        <taxon>Fungi</taxon>
        <taxon>Dikarya</taxon>
        <taxon>Ascomycota</taxon>
        <taxon>Pezizomycotina</taxon>
        <taxon>Dothideomycetes</taxon>
        <taxon>Pleosporomycetidae</taxon>
        <taxon>Pleosporales</taxon>
        <taxon>Torulaceae</taxon>
        <taxon>Dendryphion</taxon>
    </lineage>
</organism>
<accession>A0A9P9D2P9</accession>
<dbReference type="Proteomes" id="UP000700596">
    <property type="component" value="Unassembled WGS sequence"/>
</dbReference>
<name>A0A9P9D2P9_9PLEO</name>
<comment type="caution">
    <text evidence="1">The sequence shown here is derived from an EMBL/GenBank/DDBJ whole genome shotgun (WGS) entry which is preliminary data.</text>
</comment>
<keyword evidence="2" id="KW-1185">Reference proteome</keyword>
<dbReference type="OrthoDB" id="3734441at2759"/>
<dbReference type="EMBL" id="JAGMWT010000024">
    <property type="protein sequence ID" value="KAH7111341.1"/>
    <property type="molecule type" value="Genomic_DNA"/>
</dbReference>
<reference evidence="1" key="1">
    <citation type="journal article" date="2021" name="Nat. Commun.">
        <title>Genetic determinants of endophytism in the Arabidopsis root mycobiome.</title>
        <authorList>
            <person name="Mesny F."/>
            <person name="Miyauchi S."/>
            <person name="Thiergart T."/>
            <person name="Pickel B."/>
            <person name="Atanasova L."/>
            <person name="Karlsson M."/>
            <person name="Huettel B."/>
            <person name="Barry K.W."/>
            <person name="Haridas S."/>
            <person name="Chen C."/>
            <person name="Bauer D."/>
            <person name="Andreopoulos W."/>
            <person name="Pangilinan J."/>
            <person name="LaButti K."/>
            <person name="Riley R."/>
            <person name="Lipzen A."/>
            <person name="Clum A."/>
            <person name="Drula E."/>
            <person name="Henrissat B."/>
            <person name="Kohler A."/>
            <person name="Grigoriev I.V."/>
            <person name="Martin F.M."/>
            <person name="Hacquard S."/>
        </authorList>
    </citation>
    <scope>NUCLEOTIDE SEQUENCE</scope>
    <source>
        <strain evidence="1">MPI-CAGE-CH-0243</strain>
    </source>
</reference>
<dbReference type="AlphaFoldDB" id="A0A9P9D2P9"/>
<proteinExistence type="predicted"/>
<gene>
    <name evidence="1" type="ORF">B0J11DRAFT_585897</name>
</gene>
<protein>
    <submittedName>
        <fullName evidence="1">Uncharacterized protein</fullName>
    </submittedName>
</protein>
<evidence type="ECO:0000313" key="2">
    <source>
        <dbReference type="Proteomes" id="UP000700596"/>
    </source>
</evidence>
<sequence length="120" mass="14103">MNQDLRLQSCLCGTPEERVMRLDEHLSHIRRLLECDKELARRLGFKVQPKNHGDKNRLLKFAEYSGPDNDTLELLDTHAQNWYHQPLQFWGNFLAVDCDVSIDPQEQIYKAFLQSTHDHA</sequence>